<protein>
    <recommendedName>
        <fullName evidence="6">Peptidase C1A papain C-terminal domain-containing protein</fullName>
    </recommendedName>
</protein>
<dbReference type="SUPFAM" id="SSF54001">
    <property type="entry name" value="Cysteine proteinases"/>
    <property type="match status" value="1"/>
</dbReference>
<keyword evidence="4" id="KW-0788">Thiol protease</keyword>
<feature type="domain" description="Peptidase C1A papain C-terminal" evidence="6">
    <location>
        <begin position="156"/>
        <end position="336"/>
    </location>
</feature>
<dbReference type="GO" id="GO:0008234">
    <property type="term" value="F:cysteine-type peptidase activity"/>
    <property type="evidence" value="ECO:0007669"/>
    <property type="project" value="UniProtKB-KW"/>
</dbReference>
<accession>A0A2Z6PGS2</accession>
<gene>
    <name evidence="7" type="ORF">TSUD_285030</name>
</gene>
<dbReference type="AlphaFoldDB" id="A0A2Z6PGS2"/>
<evidence type="ECO:0000256" key="2">
    <source>
        <dbReference type="ARBA" id="ARBA00022670"/>
    </source>
</evidence>
<evidence type="ECO:0000313" key="7">
    <source>
        <dbReference type="EMBL" id="GAU49015.1"/>
    </source>
</evidence>
<dbReference type="PANTHER" id="PTHR12411">
    <property type="entry name" value="CYSTEINE PROTEASE FAMILY C1-RELATED"/>
    <property type="match status" value="1"/>
</dbReference>
<dbReference type="EMBL" id="DF974506">
    <property type="protein sequence ID" value="GAU49015.1"/>
    <property type="molecule type" value="Genomic_DNA"/>
</dbReference>
<feature type="region of interest" description="Disordered" evidence="5">
    <location>
        <begin position="140"/>
        <end position="162"/>
    </location>
</feature>
<evidence type="ECO:0000259" key="6">
    <source>
        <dbReference type="SMART" id="SM00645"/>
    </source>
</evidence>
<keyword evidence="2" id="KW-0645">Protease</keyword>
<comment type="similarity">
    <text evidence="1">Belongs to the peptidase C1 family.</text>
</comment>
<dbReference type="SMART" id="SM00645">
    <property type="entry name" value="Pept_C1"/>
    <property type="match status" value="1"/>
</dbReference>
<dbReference type="GO" id="GO:0006508">
    <property type="term" value="P:proteolysis"/>
    <property type="evidence" value="ECO:0007669"/>
    <property type="project" value="UniProtKB-KW"/>
</dbReference>
<feature type="compositionally biased region" description="Acidic residues" evidence="5">
    <location>
        <begin position="149"/>
        <end position="162"/>
    </location>
</feature>
<dbReference type="InterPro" id="IPR013128">
    <property type="entry name" value="Peptidase_C1A"/>
</dbReference>
<keyword evidence="8" id="KW-1185">Reference proteome</keyword>
<reference evidence="8" key="1">
    <citation type="journal article" date="2017" name="Front. Plant Sci.">
        <title>Climate Clever Clovers: New Paradigm to Reduce the Environmental Footprint of Ruminants by Breeding Low Methanogenic Forages Utilizing Haplotype Variation.</title>
        <authorList>
            <person name="Kaur P."/>
            <person name="Appels R."/>
            <person name="Bayer P.E."/>
            <person name="Keeble-Gagnere G."/>
            <person name="Wang J."/>
            <person name="Hirakawa H."/>
            <person name="Shirasawa K."/>
            <person name="Vercoe P."/>
            <person name="Stefanova K."/>
            <person name="Durmic Z."/>
            <person name="Nichols P."/>
            <person name="Revell C."/>
            <person name="Isobe S.N."/>
            <person name="Edwards D."/>
            <person name="Erskine W."/>
        </authorList>
    </citation>
    <scope>NUCLEOTIDE SEQUENCE [LARGE SCALE GENOMIC DNA]</scope>
    <source>
        <strain evidence="8">cv. Daliak</strain>
    </source>
</reference>
<evidence type="ECO:0000256" key="5">
    <source>
        <dbReference type="SAM" id="MobiDB-lite"/>
    </source>
</evidence>
<dbReference type="OrthoDB" id="10253408at2759"/>
<proteinExistence type="inferred from homology"/>
<dbReference type="Pfam" id="PF00112">
    <property type="entry name" value="Peptidase_C1"/>
    <property type="match status" value="1"/>
</dbReference>
<sequence length="357" mass="39903">MPTERCYCQKRKGDDLVGGSSEDVFKNIEIPKDFADKIWEYGISLDGEDAIQCNCDDVITGGLYRFLYHLAGTEHGGEGYGGGGDEEEEKGCTCVGVGEKRKGEEVHAKKRNLLRQKTHNDDVFVMANIKLAEKKQAGGSVELNLDGNGDNEDEDEDEHEDGDDDLVSIAKATMLLGSAILSMLKGTPLGQCMTTSSTIFQSIEENDIALDVHYPYIRKKQSYQVDKQKRKIHIEDYDHVSFSAYDEGVLMRAVAKRPVTIVVCIGPKFRRYTGGIFRCGLRKIEYHALLVVGYGKSDEGEYWICKNFWGDTWGVNGYVYLQRNGGTITGVVVFLVLRCTLLSGIDMIARRLFKRNS</sequence>
<organism evidence="7 8">
    <name type="scientific">Trifolium subterraneum</name>
    <name type="common">Subterranean clover</name>
    <dbReference type="NCBI Taxonomy" id="3900"/>
    <lineage>
        <taxon>Eukaryota</taxon>
        <taxon>Viridiplantae</taxon>
        <taxon>Streptophyta</taxon>
        <taxon>Embryophyta</taxon>
        <taxon>Tracheophyta</taxon>
        <taxon>Spermatophyta</taxon>
        <taxon>Magnoliopsida</taxon>
        <taxon>eudicotyledons</taxon>
        <taxon>Gunneridae</taxon>
        <taxon>Pentapetalae</taxon>
        <taxon>rosids</taxon>
        <taxon>fabids</taxon>
        <taxon>Fabales</taxon>
        <taxon>Fabaceae</taxon>
        <taxon>Papilionoideae</taxon>
        <taxon>50 kb inversion clade</taxon>
        <taxon>NPAAA clade</taxon>
        <taxon>Hologalegina</taxon>
        <taxon>IRL clade</taxon>
        <taxon>Trifolieae</taxon>
        <taxon>Trifolium</taxon>
    </lineage>
</organism>
<keyword evidence="3" id="KW-0378">Hydrolase</keyword>
<evidence type="ECO:0000313" key="8">
    <source>
        <dbReference type="Proteomes" id="UP000242715"/>
    </source>
</evidence>
<dbReference type="InterPro" id="IPR038765">
    <property type="entry name" value="Papain-like_cys_pep_sf"/>
</dbReference>
<dbReference type="Gene3D" id="3.90.70.10">
    <property type="entry name" value="Cysteine proteinases"/>
    <property type="match status" value="1"/>
</dbReference>
<name>A0A2Z6PGS2_TRISU</name>
<evidence type="ECO:0000256" key="3">
    <source>
        <dbReference type="ARBA" id="ARBA00022801"/>
    </source>
</evidence>
<dbReference type="Proteomes" id="UP000242715">
    <property type="component" value="Unassembled WGS sequence"/>
</dbReference>
<evidence type="ECO:0000256" key="4">
    <source>
        <dbReference type="ARBA" id="ARBA00022807"/>
    </source>
</evidence>
<dbReference type="InterPro" id="IPR000668">
    <property type="entry name" value="Peptidase_C1A_C"/>
</dbReference>
<evidence type="ECO:0000256" key="1">
    <source>
        <dbReference type="ARBA" id="ARBA00008455"/>
    </source>
</evidence>